<dbReference type="PANTHER" id="PTHR47053">
    <property type="entry name" value="MUREIN DD-ENDOPEPTIDASE MEPH-RELATED"/>
    <property type="match status" value="1"/>
</dbReference>
<dbReference type="InterPro" id="IPR051202">
    <property type="entry name" value="Peptidase_C40"/>
</dbReference>
<dbReference type="OrthoDB" id="361047at2"/>
<name>F8F3B8_GRAC1</name>
<dbReference type="PROSITE" id="PS51935">
    <property type="entry name" value="NLPC_P60"/>
    <property type="match status" value="1"/>
</dbReference>
<dbReference type="GO" id="GO:0006508">
    <property type="term" value="P:proteolysis"/>
    <property type="evidence" value="ECO:0007669"/>
    <property type="project" value="UniProtKB-KW"/>
</dbReference>
<evidence type="ECO:0000313" key="7">
    <source>
        <dbReference type="Proteomes" id="UP000000503"/>
    </source>
</evidence>
<dbReference type="GO" id="GO:0008234">
    <property type="term" value="F:cysteine-type peptidase activity"/>
    <property type="evidence" value="ECO:0007669"/>
    <property type="project" value="UniProtKB-KW"/>
</dbReference>
<dbReference type="STRING" id="744872.Spica_2862"/>
<dbReference type="Proteomes" id="UP000000503">
    <property type="component" value="Chromosome"/>
</dbReference>
<keyword evidence="7" id="KW-1185">Reference proteome</keyword>
<keyword evidence="4" id="KW-0788">Thiol protease</keyword>
<dbReference type="eggNOG" id="COG0791">
    <property type="taxonomic scope" value="Bacteria"/>
</dbReference>
<dbReference type="HOGENOM" id="CLU_1493950_0_0_12"/>
<keyword evidence="2" id="KW-0645">Protease</keyword>
<dbReference type="SUPFAM" id="SSF54001">
    <property type="entry name" value="Cysteine proteinases"/>
    <property type="match status" value="1"/>
</dbReference>
<dbReference type="InterPro" id="IPR000064">
    <property type="entry name" value="NLP_P60_dom"/>
</dbReference>
<dbReference type="InterPro" id="IPR038765">
    <property type="entry name" value="Papain-like_cys_pep_sf"/>
</dbReference>
<evidence type="ECO:0000313" key="6">
    <source>
        <dbReference type="EMBL" id="AEJ20955.1"/>
    </source>
</evidence>
<accession>F8F3B8</accession>
<comment type="similarity">
    <text evidence="1">Belongs to the peptidase C40 family.</text>
</comment>
<dbReference type="Gene3D" id="3.90.1720.10">
    <property type="entry name" value="endopeptidase domain like (from Nostoc punctiforme)"/>
    <property type="match status" value="1"/>
</dbReference>
<evidence type="ECO:0000256" key="2">
    <source>
        <dbReference type="ARBA" id="ARBA00022670"/>
    </source>
</evidence>
<dbReference type="PANTHER" id="PTHR47053:SF1">
    <property type="entry name" value="MUREIN DD-ENDOPEPTIDASE MEPH-RELATED"/>
    <property type="match status" value="1"/>
</dbReference>
<evidence type="ECO:0000256" key="4">
    <source>
        <dbReference type="ARBA" id="ARBA00022807"/>
    </source>
</evidence>
<protein>
    <submittedName>
        <fullName evidence="6">NLP/P60 protein</fullName>
    </submittedName>
</protein>
<feature type="domain" description="NlpC/P60" evidence="5">
    <location>
        <begin position="61"/>
        <end position="204"/>
    </location>
</feature>
<keyword evidence="3" id="KW-0378">Hydrolase</keyword>
<evidence type="ECO:0000256" key="3">
    <source>
        <dbReference type="ARBA" id="ARBA00022801"/>
    </source>
</evidence>
<proteinExistence type="inferred from homology"/>
<organism evidence="6 7">
    <name type="scientific">Gracilinema caldarium (strain ATCC 51460 / DSM 7334 / H1)</name>
    <name type="common">Treponema caldarium</name>
    <dbReference type="NCBI Taxonomy" id="744872"/>
    <lineage>
        <taxon>Bacteria</taxon>
        <taxon>Pseudomonadati</taxon>
        <taxon>Spirochaetota</taxon>
        <taxon>Spirochaetia</taxon>
        <taxon>Spirochaetales</taxon>
        <taxon>Breznakiellaceae</taxon>
        <taxon>Gracilinema</taxon>
    </lineage>
</organism>
<dbReference type="EMBL" id="CP002868">
    <property type="protein sequence ID" value="AEJ20955.1"/>
    <property type="molecule type" value="Genomic_DNA"/>
</dbReference>
<dbReference type="Pfam" id="PF00877">
    <property type="entry name" value="NLPC_P60"/>
    <property type="match status" value="1"/>
</dbReference>
<dbReference type="KEGG" id="scd:Spica_2862"/>
<dbReference type="AlphaFoldDB" id="F8F3B8"/>
<evidence type="ECO:0000259" key="5">
    <source>
        <dbReference type="PROSITE" id="PS51935"/>
    </source>
</evidence>
<gene>
    <name evidence="6" type="ordered locus">Spica_2862</name>
</gene>
<sequence length="205" mass="23396">MTIMLSIKVNLSKFVCILKDTLHTMSNNHKVVLLIITILSFLISNCAINSDNFLKQIEVTDIEAKQALDLALSKINSEYLWGGNGPDSFDCSGLIVWSYQNMFKDNYIFTNGIELVNDVTINELYNFNANNRTKDNVKPGDIIFISNMNDFITHGGLVIEAKENSVKFINASSYYEKVIIDEWDYNELVRGQWIVGFGRFLRSKK</sequence>
<reference evidence="7" key="1">
    <citation type="journal article" date="2013" name="Stand. Genomic Sci.">
        <title>Genome sequence of the thermophilic fresh-water bacterium Spirochaeta caldaria type strain (H1(T)), reclassification of Spirochaeta caldaria, Spirochaeta stenostrepta, and Spirochaeta zuelzerae in the genus Treponema as Treponema caldaria comb. nov., Treponema stenostrepta comb. nov., and Treponema zuelzerae comb. nov., and emendation of the genus Treponema.</title>
        <authorList>
            <person name="Abt B."/>
            <person name="Goker M."/>
            <person name="Scheuner C."/>
            <person name="Han C."/>
            <person name="Lu M."/>
            <person name="Misra M."/>
            <person name="Lapidus A."/>
            <person name="Nolan M."/>
            <person name="Lucas S."/>
            <person name="Hammon N."/>
            <person name="Deshpande S."/>
            <person name="Cheng J.F."/>
            <person name="Tapia R."/>
            <person name="Goodwin L.A."/>
            <person name="Pitluck S."/>
            <person name="Liolios K."/>
            <person name="Pagani I."/>
            <person name="Ivanova N."/>
            <person name="Mavromatis K."/>
            <person name="Mikhailova N."/>
            <person name="Huntemann M."/>
            <person name="Pati A."/>
            <person name="Chen A."/>
            <person name="Palaniappan K."/>
            <person name="Land M."/>
            <person name="Hauser L."/>
            <person name="Jeffries C.D."/>
            <person name="Rohde M."/>
            <person name="Spring S."/>
            <person name="Gronow S."/>
            <person name="Detter J.C."/>
            <person name="Bristow J."/>
            <person name="Eisen J.A."/>
            <person name="Markowitz V."/>
            <person name="Hugenholtz P."/>
            <person name="Kyrpides N.C."/>
            <person name="Woyke T."/>
            <person name="Klenk H.P."/>
        </authorList>
    </citation>
    <scope>NUCLEOTIDE SEQUENCE</scope>
    <source>
        <strain evidence="7">ATCC 51460 / DSM 7334 / H1</strain>
    </source>
</reference>
<evidence type="ECO:0000256" key="1">
    <source>
        <dbReference type="ARBA" id="ARBA00007074"/>
    </source>
</evidence>